<reference evidence="2 3" key="1">
    <citation type="submission" date="2021-07" db="EMBL/GenBank/DDBJ databases">
        <title>The Aristolochia fimbriata genome: insights into angiosperm evolution, floral development and chemical biosynthesis.</title>
        <authorList>
            <person name="Jiao Y."/>
        </authorList>
    </citation>
    <scope>NUCLEOTIDE SEQUENCE [LARGE SCALE GENOMIC DNA]</scope>
    <source>
        <strain evidence="2">IBCAS-2021</strain>
        <tissue evidence="2">Leaf</tissue>
    </source>
</reference>
<keyword evidence="3" id="KW-1185">Reference proteome</keyword>
<evidence type="ECO:0000313" key="2">
    <source>
        <dbReference type="EMBL" id="KAG9459815.1"/>
    </source>
</evidence>
<dbReference type="Proteomes" id="UP000825729">
    <property type="component" value="Unassembled WGS sequence"/>
</dbReference>
<feature type="region of interest" description="Disordered" evidence="1">
    <location>
        <begin position="21"/>
        <end position="50"/>
    </location>
</feature>
<dbReference type="EMBL" id="JAINDJ010000002">
    <property type="protein sequence ID" value="KAG9459815.1"/>
    <property type="molecule type" value="Genomic_DNA"/>
</dbReference>
<dbReference type="AlphaFoldDB" id="A0AAV7FF27"/>
<sequence length="99" mass="10955">MKTSEARKRLCCTTRTFSDSGRTAGAAVAQSEGDEDDRPTGYPNRSVHGLRPTGVIEKTKIEKKRKEEGGAQLYDMHVRGQGLDGHRHFCIGYGTRPPH</sequence>
<proteinExistence type="predicted"/>
<evidence type="ECO:0000313" key="3">
    <source>
        <dbReference type="Proteomes" id="UP000825729"/>
    </source>
</evidence>
<accession>A0AAV7FF27</accession>
<evidence type="ECO:0000256" key="1">
    <source>
        <dbReference type="SAM" id="MobiDB-lite"/>
    </source>
</evidence>
<name>A0AAV7FF27_ARIFI</name>
<organism evidence="2 3">
    <name type="scientific">Aristolochia fimbriata</name>
    <name type="common">White veined hardy Dutchman's pipe vine</name>
    <dbReference type="NCBI Taxonomy" id="158543"/>
    <lineage>
        <taxon>Eukaryota</taxon>
        <taxon>Viridiplantae</taxon>
        <taxon>Streptophyta</taxon>
        <taxon>Embryophyta</taxon>
        <taxon>Tracheophyta</taxon>
        <taxon>Spermatophyta</taxon>
        <taxon>Magnoliopsida</taxon>
        <taxon>Magnoliidae</taxon>
        <taxon>Piperales</taxon>
        <taxon>Aristolochiaceae</taxon>
        <taxon>Aristolochia</taxon>
    </lineage>
</organism>
<gene>
    <name evidence="2" type="ORF">H6P81_004323</name>
</gene>
<comment type="caution">
    <text evidence="2">The sequence shown here is derived from an EMBL/GenBank/DDBJ whole genome shotgun (WGS) entry which is preliminary data.</text>
</comment>
<protein>
    <submittedName>
        <fullName evidence="2">Uncharacterized protein</fullName>
    </submittedName>
</protein>